<dbReference type="GO" id="GO:0004523">
    <property type="term" value="F:RNA-DNA hybrid ribonuclease activity"/>
    <property type="evidence" value="ECO:0007669"/>
    <property type="project" value="InterPro"/>
</dbReference>
<dbReference type="InterPro" id="IPR002156">
    <property type="entry name" value="RNaseH_domain"/>
</dbReference>
<evidence type="ECO:0000259" key="1">
    <source>
        <dbReference type="Pfam" id="PF13456"/>
    </source>
</evidence>
<comment type="caution">
    <text evidence="2">The sequence shown here is derived from an EMBL/GenBank/DDBJ whole genome shotgun (WGS) entry which is preliminary data.</text>
</comment>
<dbReference type="InterPro" id="IPR044730">
    <property type="entry name" value="RNase_H-like_dom_plant"/>
</dbReference>
<reference evidence="2" key="1">
    <citation type="journal article" date="2020" name="bioRxiv">
        <title>Hybrid origin of Populus tomentosa Carr. identified through genome sequencing and phylogenomic analysis.</title>
        <authorList>
            <person name="An X."/>
            <person name="Gao K."/>
            <person name="Chen Z."/>
            <person name="Li J."/>
            <person name="Yang X."/>
            <person name="Yang X."/>
            <person name="Zhou J."/>
            <person name="Guo T."/>
            <person name="Zhao T."/>
            <person name="Huang S."/>
            <person name="Miao D."/>
            <person name="Khan W.U."/>
            <person name="Rao P."/>
            <person name="Ye M."/>
            <person name="Lei B."/>
            <person name="Liao W."/>
            <person name="Wang J."/>
            <person name="Ji L."/>
            <person name="Li Y."/>
            <person name="Guo B."/>
            <person name="Mustafa N.S."/>
            <person name="Li S."/>
            <person name="Yun Q."/>
            <person name="Keller S.R."/>
            <person name="Mao J."/>
            <person name="Zhang R."/>
            <person name="Strauss S.H."/>
        </authorList>
    </citation>
    <scope>NUCLEOTIDE SEQUENCE</scope>
    <source>
        <strain evidence="2">GM15</strain>
        <tissue evidence="2">Leaf</tissue>
    </source>
</reference>
<dbReference type="OrthoDB" id="1741277at2759"/>
<dbReference type="AlphaFoldDB" id="A0A8X7Z3N6"/>
<name>A0A8X7Z3N6_POPTO</name>
<dbReference type="PANTHER" id="PTHR47723">
    <property type="entry name" value="OS05G0353850 PROTEIN"/>
    <property type="match status" value="1"/>
</dbReference>
<gene>
    <name evidence="2" type="ORF">POTOM_035192</name>
</gene>
<dbReference type="Pfam" id="PF13456">
    <property type="entry name" value="RVT_3"/>
    <property type="match status" value="1"/>
</dbReference>
<dbReference type="InterPro" id="IPR053151">
    <property type="entry name" value="RNase_H-like"/>
</dbReference>
<evidence type="ECO:0000313" key="3">
    <source>
        <dbReference type="Proteomes" id="UP000886885"/>
    </source>
</evidence>
<dbReference type="EMBL" id="JAAWWB010000018">
    <property type="protein sequence ID" value="KAG6761951.1"/>
    <property type="molecule type" value="Genomic_DNA"/>
</dbReference>
<evidence type="ECO:0000313" key="2">
    <source>
        <dbReference type="EMBL" id="KAG6761951.1"/>
    </source>
</evidence>
<keyword evidence="3" id="KW-1185">Reference proteome</keyword>
<dbReference type="Proteomes" id="UP000886885">
    <property type="component" value="Chromosome 9D"/>
</dbReference>
<dbReference type="CDD" id="cd06222">
    <property type="entry name" value="RNase_H_like"/>
    <property type="match status" value="1"/>
</dbReference>
<proteinExistence type="predicted"/>
<sequence length="195" mass="21677">MDGCSKGNPGNAAAGGLIRDSMGTWINLGIFSSVLAELWAAITGLQPAWSLGLRTILLESDSSLVLDMITKQDSTVDTNYALVSRVKDALTWGWAVTVPHALGEGILQVNLGPGRNPLYRDGWRINDPPTVFYLTLILPSYKKLDASAYLRDSLWIHRQFARLKMKERGKSRNKVSSMLLFFILACLTEIRSFCW</sequence>
<dbReference type="PANTHER" id="PTHR47723:SF19">
    <property type="entry name" value="POLYNUCLEOTIDYL TRANSFERASE, RIBONUCLEASE H-LIKE SUPERFAMILY PROTEIN"/>
    <property type="match status" value="1"/>
</dbReference>
<protein>
    <recommendedName>
        <fullName evidence="1">RNase H type-1 domain-containing protein</fullName>
    </recommendedName>
</protein>
<accession>A0A8X7Z3N6</accession>
<feature type="domain" description="RNase H type-1" evidence="1">
    <location>
        <begin position="2"/>
        <end position="100"/>
    </location>
</feature>
<dbReference type="GO" id="GO:0003676">
    <property type="term" value="F:nucleic acid binding"/>
    <property type="evidence" value="ECO:0007669"/>
    <property type="project" value="InterPro"/>
</dbReference>
<organism evidence="2 3">
    <name type="scientific">Populus tomentosa</name>
    <name type="common">Chinese white poplar</name>
    <dbReference type="NCBI Taxonomy" id="118781"/>
    <lineage>
        <taxon>Eukaryota</taxon>
        <taxon>Viridiplantae</taxon>
        <taxon>Streptophyta</taxon>
        <taxon>Embryophyta</taxon>
        <taxon>Tracheophyta</taxon>
        <taxon>Spermatophyta</taxon>
        <taxon>Magnoliopsida</taxon>
        <taxon>eudicotyledons</taxon>
        <taxon>Gunneridae</taxon>
        <taxon>Pentapetalae</taxon>
        <taxon>rosids</taxon>
        <taxon>fabids</taxon>
        <taxon>Malpighiales</taxon>
        <taxon>Salicaceae</taxon>
        <taxon>Saliceae</taxon>
        <taxon>Populus</taxon>
    </lineage>
</organism>